<comment type="similarity">
    <text evidence="1">Belongs to the LysR transcriptional regulatory family.</text>
</comment>
<dbReference type="EMBL" id="JAUZQE010000046">
    <property type="protein sequence ID" value="MDR4126981.1"/>
    <property type="molecule type" value="Genomic_DNA"/>
</dbReference>
<dbReference type="PROSITE" id="PS50931">
    <property type="entry name" value="HTH_LYSR"/>
    <property type="match status" value="1"/>
</dbReference>
<organism evidence="6 7">
    <name type="scientific">Yanghanlia caeni</name>
    <dbReference type="NCBI Taxonomy" id="3064283"/>
    <lineage>
        <taxon>Bacteria</taxon>
        <taxon>Pseudomonadati</taxon>
        <taxon>Pseudomonadota</taxon>
        <taxon>Betaproteobacteria</taxon>
        <taxon>Burkholderiales</taxon>
        <taxon>Alcaligenaceae</taxon>
        <taxon>Yanghanlia</taxon>
    </lineage>
</organism>
<dbReference type="InterPro" id="IPR000847">
    <property type="entry name" value="LysR_HTH_N"/>
</dbReference>
<keyword evidence="4" id="KW-0804">Transcription</keyword>
<keyword evidence="3" id="KW-0238">DNA-binding</keyword>
<dbReference type="InterPro" id="IPR005119">
    <property type="entry name" value="LysR_subst-bd"/>
</dbReference>
<evidence type="ECO:0000256" key="2">
    <source>
        <dbReference type="ARBA" id="ARBA00023015"/>
    </source>
</evidence>
<keyword evidence="7" id="KW-1185">Reference proteome</keyword>
<dbReference type="InterPro" id="IPR036388">
    <property type="entry name" value="WH-like_DNA-bd_sf"/>
</dbReference>
<sequence>MKIHSPSMSELHAFVTAARLGSFTRAADALCVTQGAISRAVARLESHFNQALLVRGQAGVALTPAGTRLFEGAAAALETIENVSRELRNPGAGKTLLLSVVPTLASVWLIPRLPDFHRRHPDIQLQFAPYRRNEDFTGDDRHAAILSGVPGQRPGWRTDYVIGREVVVICHPERLRARREAGRWQTPAELLDEPLIGHANAPNNWRNWFAAVGVEAGELDGPRMDQVSIIVRAVMADMGVAVLQRCLVQEEIDSGRVVVPFDVPVSLQHGYLLCCPLRYEAHPALEIFRSWLLDVANAAGSPDAHAEALRP</sequence>
<dbReference type="SUPFAM" id="SSF53850">
    <property type="entry name" value="Periplasmic binding protein-like II"/>
    <property type="match status" value="1"/>
</dbReference>
<reference evidence="6 7" key="1">
    <citation type="submission" date="2023-08" db="EMBL/GenBank/DDBJ databases">
        <title>Alcaligenaceae gen. nov., a novel taxon isolated from the sludge of Yixing Pesticide Factory.</title>
        <authorList>
            <person name="Ruan L."/>
        </authorList>
    </citation>
    <scope>NUCLEOTIDE SEQUENCE [LARGE SCALE GENOMIC DNA]</scope>
    <source>
        <strain evidence="6 7">LG-2</strain>
    </source>
</reference>
<dbReference type="Proteomes" id="UP001232156">
    <property type="component" value="Unassembled WGS sequence"/>
</dbReference>
<dbReference type="PANTHER" id="PTHR30537">
    <property type="entry name" value="HTH-TYPE TRANSCRIPTIONAL REGULATOR"/>
    <property type="match status" value="1"/>
</dbReference>
<dbReference type="Pfam" id="PF03466">
    <property type="entry name" value="LysR_substrate"/>
    <property type="match status" value="1"/>
</dbReference>
<evidence type="ECO:0000313" key="6">
    <source>
        <dbReference type="EMBL" id="MDR4126981.1"/>
    </source>
</evidence>
<dbReference type="Pfam" id="PF00126">
    <property type="entry name" value="HTH_1"/>
    <property type="match status" value="1"/>
</dbReference>
<dbReference type="SUPFAM" id="SSF46785">
    <property type="entry name" value="Winged helix' DNA-binding domain"/>
    <property type="match status" value="1"/>
</dbReference>
<dbReference type="Gene3D" id="3.40.190.10">
    <property type="entry name" value="Periplasmic binding protein-like II"/>
    <property type="match status" value="2"/>
</dbReference>
<comment type="caution">
    <text evidence="6">The sequence shown here is derived from an EMBL/GenBank/DDBJ whole genome shotgun (WGS) entry which is preliminary data.</text>
</comment>
<name>A0ABU1D9G2_9BURK</name>
<dbReference type="Gene3D" id="1.10.10.10">
    <property type="entry name" value="Winged helix-like DNA-binding domain superfamily/Winged helix DNA-binding domain"/>
    <property type="match status" value="1"/>
</dbReference>
<proteinExistence type="inferred from homology"/>
<gene>
    <name evidence="6" type="ORF">Q8947_13440</name>
</gene>
<accession>A0ABU1D9G2</accession>
<keyword evidence="2" id="KW-0805">Transcription regulation</keyword>
<evidence type="ECO:0000256" key="4">
    <source>
        <dbReference type="ARBA" id="ARBA00023163"/>
    </source>
</evidence>
<feature type="domain" description="HTH lysR-type" evidence="5">
    <location>
        <begin position="6"/>
        <end position="63"/>
    </location>
</feature>
<evidence type="ECO:0000256" key="3">
    <source>
        <dbReference type="ARBA" id="ARBA00023125"/>
    </source>
</evidence>
<evidence type="ECO:0000313" key="7">
    <source>
        <dbReference type="Proteomes" id="UP001232156"/>
    </source>
</evidence>
<dbReference type="InterPro" id="IPR058163">
    <property type="entry name" value="LysR-type_TF_proteobact-type"/>
</dbReference>
<dbReference type="InterPro" id="IPR036390">
    <property type="entry name" value="WH_DNA-bd_sf"/>
</dbReference>
<dbReference type="PRINTS" id="PR00039">
    <property type="entry name" value="HTHLYSR"/>
</dbReference>
<dbReference type="RefSeq" id="WP_347287569.1">
    <property type="nucleotide sequence ID" value="NZ_JAUZQE010000046.1"/>
</dbReference>
<evidence type="ECO:0000256" key="1">
    <source>
        <dbReference type="ARBA" id="ARBA00009437"/>
    </source>
</evidence>
<protein>
    <submittedName>
        <fullName evidence="6">LysR substrate-binding domain-containing protein</fullName>
    </submittedName>
</protein>
<evidence type="ECO:0000259" key="5">
    <source>
        <dbReference type="PROSITE" id="PS50931"/>
    </source>
</evidence>
<dbReference type="PANTHER" id="PTHR30537:SF26">
    <property type="entry name" value="GLYCINE CLEAVAGE SYSTEM TRANSCRIPTIONAL ACTIVATOR"/>
    <property type="match status" value="1"/>
</dbReference>